<dbReference type="Pfam" id="PF00328">
    <property type="entry name" value="His_Phos_2"/>
    <property type="match status" value="1"/>
</dbReference>
<feature type="transmembrane region" description="Helical" evidence="2">
    <location>
        <begin position="441"/>
        <end position="468"/>
    </location>
</feature>
<evidence type="ECO:0000256" key="1">
    <source>
        <dbReference type="ARBA" id="ARBA00005375"/>
    </source>
</evidence>
<dbReference type="InterPro" id="IPR050645">
    <property type="entry name" value="Histidine_acid_phosphatase"/>
</dbReference>
<dbReference type="VEuPathDB" id="FungiDB:I7I52_03342"/>
<feature type="signal peptide" evidence="3">
    <location>
        <begin position="1"/>
        <end position="20"/>
    </location>
</feature>
<dbReference type="PANTHER" id="PTHR11567">
    <property type="entry name" value="ACID PHOSPHATASE-RELATED"/>
    <property type="match status" value="1"/>
</dbReference>
<accession>A0A8H7ZC32</accession>
<comment type="similarity">
    <text evidence="1">Belongs to the histidine acid phosphatase family.</text>
</comment>
<dbReference type="Proteomes" id="UP000670092">
    <property type="component" value="Unassembled WGS sequence"/>
</dbReference>
<dbReference type="InterPro" id="IPR029033">
    <property type="entry name" value="His_PPase_superfam"/>
</dbReference>
<protein>
    <submittedName>
        <fullName evidence="4">Histidine acid phosphatase, yeast-enriched transcript</fullName>
    </submittedName>
</protein>
<dbReference type="GO" id="GO:0016791">
    <property type="term" value="F:phosphatase activity"/>
    <property type="evidence" value="ECO:0007669"/>
    <property type="project" value="TreeGrafter"/>
</dbReference>
<keyword evidence="3" id="KW-0732">Signal</keyword>
<evidence type="ECO:0000256" key="3">
    <source>
        <dbReference type="SAM" id="SignalP"/>
    </source>
</evidence>
<comment type="caution">
    <text evidence="4">The sequence shown here is derived from an EMBL/GenBank/DDBJ whole genome shotgun (WGS) entry which is preliminary data.</text>
</comment>
<keyword evidence="2" id="KW-0472">Membrane</keyword>
<dbReference type="AlphaFoldDB" id="A0A8H7ZC32"/>
<name>A0A8H7ZC32_AJECA</name>
<evidence type="ECO:0000313" key="4">
    <source>
        <dbReference type="EMBL" id="KAG5304859.1"/>
    </source>
</evidence>
<gene>
    <name evidence="4" type="ORF">I7I52_03342</name>
</gene>
<dbReference type="PANTHER" id="PTHR11567:SF127">
    <property type="entry name" value="HISTIDINE ACID PHOSPHATASE"/>
    <property type="match status" value="1"/>
</dbReference>
<dbReference type="SUPFAM" id="SSF53254">
    <property type="entry name" value="Phosphoglycerate mutase-like"/>
    <property type="match status" value="1"/>
</dbReference>
<reference evidence="4 5" key="1">
    <citation type="submission" date="2021-01" db="EMBL/GenBank/DDBJ databases">
        <title>Chromosome-level genome assembly of a human fungal pathogen reveals clustering of transcriptionally co-regulated genes.</title>
        <authorList>
            <person name="Voorhies M."/>
            <person name="Cohen S."/>
            <person name="Shea T.P."/>
            <person name="Petrus S."/>
            <person name="Munoz J.F."/>
            <person name="Poplawski S."/>
            <person name="Goldman W.E."/>
            <person name="Michael T."/>
            <person name="Cuomo C.A."/>
            <person name="Sil A."/>
            <person name="Beyhan S."/>
        </authorList>
    </citation>
    <scope>NUCLEOTIDE SEQUENCE [LARGE SCALE GENOMIC DNA]</scope>
    <source>
        <strain evidence="4 5">G184AR</strain>
    </source>
</reference>
<sequence length="582" mass="63143">MHLLSLYTALSLYIFPLCSAQVAAVEKVWAAFVFTTYGDSTPRVLPYTPTLTTLGAQQLVEVGSAVRLLYPPGTIPGNISLFSMVSDELFILSRPDHPMAASAQAFMQGFFPPTSGSSNNTEIPALANVVNGSVLESPLGGYQYPPILTPTFRDPTSVYLAGQVNCEAYVASFAQWLGTNEVLAMNAASASFYARIYRLALQGVFVRESVSFFNSYAIYEYLNYQYIHNSTFREVISMEEVMYARFLASQWVSAANGNVNTNGTLDAQDRMILHVAGKTMARLIVSAFETNYGTDGASNKLTMAFGSHEPIMSFALLSGLTSNGQSNFYSLPNPGSSMIFELFSMESGNSSRAYPSQTDLMVRFLFRNGTNETFISYPLFNQAPSQPGIPYQAFKNDMVDIMMGVSQWCLACGSDSTVFCPAYVPNFGGTLRSGSRSLKPAVAGVIGAVVTLAVTALAGALVWWLFGLRLHRSITRRKPDLGGFKGGDKLASDPDLLSWKGNKPENVIVSIGKGNTDASNSAAARGHERAGSWEMRSKLTSAAADNNNANANNGSTRVRRSFDDDDITVVHSTEPVKVYEHV</sequence>
<evidence type="ECO:0000313" key="5">
    <source>
        <dbReference type="Proteomes" id="UP000670092"/>
    </source>
</evidence>
<dbReference type="Gene3D" id="3.40.50.1240">
    <property type="entry name" value="Phosphoglycerate mutase-like"/>
    <property type="match status" value="1"/>
</dbReference>
<proteinExistence type="inferred from homology"/>
<dbReference type="InterPro" id="IPR000560">
    <property type="entry name" value="His_Pase_clade-2"/>
</dbReference>
<keyword evidence="2" id="KW-1133">Transmembrane helix</keyword>
<keyword evidence="2" id="KW-0812">Transmembrane</keyword>
<evidence type="ECO:0000256" key="2">
    <source>
        <dbReference type="SAM" id="Phobius"/>
    </source>
</evidence>
<feature type="chain" id="PRO_5034501621" evidence="3">
    <location>
        <begin position="21"/>
        <end position="582"/>
    </location>
</feature>
<organism evidence="4 5">
    <name type="scientific">Ajellomyces capsulatus</name>
    <name type="common">Darling's disease fungus</name>
    <name type="synonym">Histoplasma capsulatum</name>
    <dbReference type="NCBI Taxonomy" id="5037"/>
    <lineage>
        <taxon>Eukaryota</taxon>
        <taxon>Fungi</taxon>
        <taxon>Dikarya</taxon>
        <taxon>Ascomycota</taxon>
        <taxon>Pezizomycotina</taxon>
        <taxon>Eurotiomycetes</taxon>
        <taxon>Eurotiomycetidae</taxon>
        <taxon>Onygenales</taxon>
        <taxon>Ajellomycetaceae</taxon>
        <taxon>Histoplasma</taxon>
    </lineage>
</organism>
<dbReference type="EMBL" id="JAEVHI010000001">
    <property type="protein sequence ID" value="KAG5304859.1"/>
    <property type="molecule type" value="Genomic_DNA"/>
</dbReference>
<dbReference type="OrthoDB" id="258392at2759"/>